<dbReference type="CDD" id="cd05233">
    <property type="entry name" value="SDR_c"/>
    <property type="match status" value="1"/>
</dbReference>
<dbReference type="Proteomes" id="UP001331936">
    <property type="component" value="Unassembled WGS sequence"/>
</dbReference>
<dbReference type="Pfam" id="PF13561">
    <property type="entry name" value="adh_short_C2"/>
    <property type="match status" value="1"/>
</dbReference>
<evidence type="ECO:0000256" key="1">
    <source>
        <dbReference type="ARBA" id="ARBA00006484"/>
    </source>
</evidence>
<evidence type="ECO:0000313" key="4">
    <source>
        <dbReference type="Proteomes" id="UP001331936"/>
    </source>
</evidence>
<dbReference type="EMBL" id="JAUZMZ010000014">
    <property type="protein sequence ID" value="MEE2031349.1"/>
    <property type="molecule type" value="Genomic_DNA"/>
</dbReference>
<keyword evidence="2" id="KW-0560">Oxidoreductase</keyword>
<protein>
    <submittedName>
        <fullName evidence="3">SDR family NAD(P)-dependent oxidoreductase</fullName>
    </submittedName>
</protein>
<evidence type="ECO:0000313" key="3">
    <source>
        <dbReference type="EMBL" id="MEE2031349.1"/>
    </source>
</evidence>
<evidence type="ECO:0000256" key="2">
    <source>
        <dbReference type="ARBA" id="ARBA00023002"/>
    </source>
</evidence>
<dbReference type="InterPro" id="IPR002347">
    <property type="entry name" value="SDR_fam"/>
</dbReference>
<dbReference type="InterPro" id="IPR020904">
    <property type="entry name" value="Sc_DH/Rdtase_CS"/>
</dbReference>
<dbReference type="SUPFAM" id="SSF51735">
    <property type="entry name" value="NAD(P)-binding Rossmann-fold domains"/>
    <property type="match status" value="1"/>
</dbReference>
<comment type="similarity">
    <text evidence="1">Belongs to the short-chain dehydrogenases/reductases (SDR) family.</text>
</comment>
<sequence length="257" mass="26150">MNIAVVVGGASGIGWATAALLHARGASVVIADLDFAAAQQRAADLGERARACEVDVTDESSVEALFAGVVAQEGPPGTVVECAGVSVPGAITDLDLAGWKGTLDVCLTGAFLVMKHAGRVLQDGGSITTIASLNGRQPARGMASYCAAKAGVLMLTEVAALELGVRGIRVNAVSPGLVDTPMTAGVGLVPGLREDYLENMPLGRAGRPEEVAEVVAFLASDAASWMTGATIDLNGGAHTRRYPDLLAHIAAMAPDQH</sequence>
<proteinExistence type="inferred from homology"/>
<name>A0ABU7JPE9_9NOCA</name>
<reference evidence="3 4" key="1">
    <citation type="submission" date="2023-08" db="EMBL/GenBank/DDBJ databases">
        <authorList>
            <person name="Girao M."/>
            <person name="Carvalho M.F."/>
        </authorList>
    </citation>
    <scope>NUCLEOTIDE SEQUENCE [LARGE SCALE GENOMIC DNA]</scope>
    <source>
        <strain evidence="3 4">CC-R104</strain>
    </source>
</reference>
<accession>A0ABU7JPE9</accession>
<dbReference type="Gene3D" id="3.40.50.720">
    <property type="entry name" value="NAD(P)-binding Rossmann-like Domain"/>
    <property type="match status" value="1"/>
</dbReference>
<comment type="caution">
    <text evidence="3">The sequence shown here is derived from an EMBL/GenBank/DDBJ whole genome shotgun (WGS) entry which is preliminary data.</text>
</comment>
<organism evidence="3 4">
    <name type="scientific">Rhodococcus chondri</name>
    <dbReference type="NCBI Taxonomy" id="3065941"/>
    <lineage>
        <taxon>Bacteria</taxon>
        <taxon>Bacillati</taxon>
        <taxon>Actinomycetota</taxon>
        <taxon>Actinomycetes</taxon>
        <taxon>Mycobacteriales</taxon>
        <taxon>Nocardiaceae</taxon>
        <taxon>Rhodococcus</taxon>
    </lineage>
</organism>
<dbReference type="PANTHER" id="PTHR24321:SF8">
    <property type="entry name" value="ESTRADIOL 17-BETA-DEHYDROGENASE 8-RELATED"/>
    <property type="match status" value="1"/>
</dbReference>
<gene>
    <name evidence="3" type="ORF">Q8814_04360</name>
</gene>
<dbReference type="PROSITE" id="PS00061">
    <property type="entry name" value="ADH_SHORT"/>
    <property type="match status" value="1"/>
</dbReference>
<dbReference type="PRINTS" id="PR00081">
    <property type="entry name" value="GDHRDH"/>
</dbReference>
<dbReference type="RefSeq" id="WP_330150788.1">
    <property type="nucleotide sequence ID" value="NZ_JAUZMZ010000014.1"/>
</dbReference>
<keyword evidence="4" id="KW-1185">Reference proteome</keyword>
<dbReference type="InterPro" id="IPR036291">
    <property type="entry name" value="NAD(P)-bd_dom_sf"/>
</dbReference>
<dbReference type="PANTHER" id="PTHR24321">
    <property type="entry name" value="DEHYDROGENASES, SHORT CHAIN"/>
    <property type="match status" value="1"/>
</dbReference>